<dbReference type="EMBL" id="CADCXV010000856">
    <property type="protein sequence ID" value="CAB0037467.1"/>
    <property type="molecule type" value="Genomic_DNA"/>
</dbReference>
<gene>
    <name evidence="3" type="ORF">TBRA_LOCUS9294</name>
</gene>
<sequence>MQTSGGVHGGPGRPFGSPARISERRIDAIESVTTAAREAVGGARGSRKYCAVVTLDVRNAFNSARLNNILAALERIRTPEYLQKIIYSYFQARVLEYDTDDGPESCSILAGVPQGSVLGPILWNVMYDSILRLRLDDGVRIVGFADDIDVVTVAGTTYEVEDLLSRAIARVRDALWGLGLETADHKTEALLFSRKRRLETITIEVGDCFIASSPCIRYLGIQLDARLTFNDHLIAASEKASKVAGALSQIMPTIGGPRSSRRRLYANVIDSILLYGAPIWSCGPEYGPACVVRKQFIGEPVCASSVVARTSQMIQNHKATNSFETKTDFDDIDDNLLRTAMEEFEKQCTQSTAGNKTMNVDTEISKLTTTESLCKISIPLTTFDIIMKYLGERIPDKQVVADTEEEVDEYVTQKRPVLPTLNLSDIPTIDNDDSEDDQDSQDNDDSEDDQDSQDNDDSEEKNDDEEDEIANELADAKLKRKVILVFEICGALRSSEIYDMLINDVHDMGNQYFVSTNINQNNSPINFIIDDLYDQKRAALKARATTASRTTVAITTRLNRSRGELNSGCRSHGDNNFRAISTRSKSVTFVPECEDEMITEMILSCEHTKVTVVCKKTLLMTLLARPSQSNPMRILHFHVPKANYIFYKNFININLQLLIEPSYKVLIRFLNICQQDQLVRNVESDNLAESKDGRFHFDNDRTEMTFQTLILIAKMILQVTVSLQKLN</sequence>
<evidence type="ECO:0000313" key="4">
    <source>
        <dbReference type="Proteomes" id="UP000479190"/>
    </source>
</evidence>
<dbReference type="AlphaFoldDB" id="A0A6H5ILJ8"/>
<accession>A0A6H5ILJ8</accession>
<organism evidence="3 4">
    <name type="scientific">Trichogramma brassicae</name>
    <dbReference type="NCBI Taxonomy" id="86971"/>
    <lineage>
        <taxon>Eukaryota</taxon>
        <taxon>Metazoa</taxon>
        <taxon>Ecdysozoa</taxon>
        <taxon>Arthropoda</taxon>
        <taxon>Hexapoda</taxon>
        <taxon>Insecta</taxon>
        <taxon>Pterygota</taxon>
        <taxon>Neoptera</taxon>
        <taxon>Endopterygota</taxon>
        <taxon>Hymenoptera</taxon>
        <taxon>Apocrita</taxon>
        <taxon>Proctotrupomorpha</taxon>
        <taxon>Chalcidoidea</taxon>
        <taxon>Trichogrammatidae</taxon>
        <taxon>Trichogramma</taxon>
    </lineage>
</organism>
<dbReference type="Pfam" id="PF00078">
    <property type="entry name" value="RVT_1"/>
    <property type="match status" value="1"/>
</dbReference>
<dbReference type="GO" id="GO:0071897">
    <property type="term" value="P:DNA biosynthetic process"/>
    <property type="evidence" value="ECO:0007669"/>
    <property type="project" value="UniProtKB-ARBA"/>
</dbReference>
<proteinExistence type="predicted"/>
<evidence type="ECO:0000313" key="3">
    <source>
        <dbReference type="EMBL" id="CAB0037467.1"/>
    </source>
</evidence>
<dbReference type="SUPFAM" id="SSF56672">
    <property type="entry name" value="DNA/RNA polymerases"/>
    <property type="match status" value="1"/>
</dbReference>
<protein>
    <recommendedName>
        <fullName evidence="2">Reverse transcriptase domain-containing protein</fullName>
    </recommendedName>
</protein>
<evidence type="ECO:0000259" key="2">
    <source>
        <dbReference type="PROSITE" id="PS50878"/>
    </source>
</evidence>
<dbReference type="PANTHER" id="PTHR33332">
    <property type="entry name" value="REVERSE TRANSCRIPTASE DOMAIN-CONTAINING PROTEIN"/>
    <property type="match status" value="1"/>
</dbReference>
<dbReference type="PROSITE" id="PS50878">
    <property type="entry name" value="RT_POL"/>
    <property type="match status" value="1"/>
</dbReference>
<dbReference type="Proteomes" id="UP000479190">
    <property type="component" value="Unassembled WGS sequence"/>
</dbReference>
<name>A0A6H5ILJ8_9HYME</name>
<feature type="domain" description="Reverse transcriptase" evidence="2">
    <location>
        <begin position="1"/>
        <end position="223"/>
    </location>
</feature>
<feature type="compositionally biased region" description="Acidic residues" evidence="1">
    <location>
        <begin position="430"/>
        <end position="468"/>
    </location>
</feature>
<feature type="region of interest" description="Disordered" evidence="1">
    <location>
        <begin position="421"/>
        <end position="468"/>
    </location>
</feature>
<dbReference type="InterPro" id="IPR043502">
    <property type="entry name" value="DNA/RNA_pol_sf"/>
</dbReference>
<dbReference type="OrthoDB" id="7700848at2759"/>
<dbReference type="InterPro" id="IPR000477">
    <property type="entry name" value="RT_dom"/>
</dbReference>
<reference evidence="3 4" key="1">
    <citation type="submission" date="2020-02" db="EMBL/GenBank/DDBJ databases">
        <authorList>
            <person name="Ferguson B K."/>
        </authorList>
    </citation>
    <scope>NUCLEOTIDE SEQUENCE [LARGE SCALE GENOMIC DNA]</scope>
</reference>
<evidence type="ECO:0000256" key="1">
    <source>
        <dbReference type="SAM" id="MobiDB-lite"/>
    </source>
</evidence>
<keyword evidence="4" id="KW-1185">Reference proteome</keyword>